<dbReference type="InterPro" id="IPR003661">
    <property type="entry name" value="HisK_dim/P_dom"/>
</dbReference>
<dbReference type="InterPro" id="IPR013656">
    <property type="entry name" value="PAS_4"/>
</dbReference>
<dbReference type="Gene3D" id="3.30.450.40">
    <property type="match status" value="1"/>
</dbReference>
<evidence type="ECO:0000256" key="7">
    <source>
        <dbReference type="SAM" id="Coils"/>
    </source>
</evidence>
<dbReference type="SMART" id="SM00448">
    <property type="entry name" value="REC"/>
    <property type="match status" value="1"/>
</dbReference>
<dbReference type="PANTHER" id="PTHR43065">
    <property type="entry name" value="SENSOR HISTIDINE KINASE"/>
    <property type="match status" value="1"/>
</dbReference>
<dbReference type="SMART" id="SM00091">
    <property type="entry name" value="PAS"/>
    <property type="match status" value="2"/>
</dbReference>
<accession>A0ABX8AI45</accession>
<dbReference type="SUPFAM" id="SSF47384">
    <property type="entry name" value="Homodimeric domain of signal transducing histidine kinase"/>
    <property type="match status" value="1"/>
</dbReference>
<dbReference type="SMART" id="SM00086">
    <property type="entry name" value="PAC"/>
    <property type="match status" value="1"/>
</dbReference>
<dbReference type="Pfam" id="PF00072">
    <property type="entry name" value="Response_reg"/>
    <property type="match status" value="1"/>
</dbReference>
<evidence type="ECO:0000256" key="1">
    <source>
        <dbReference type="ARBA" id="ARBA00000085"/>
    </source>
</evidence>
<dbReference type="NCBIfam" id="TIGR00229">
    <property type="entry name" value="sensory_box"/>
    <property type="match status" value="1"/>
</dbReference>
<evidence type="ECO:0000256" key="4">
    <source>
        <dbReference type="ARBA" id="ARBA00022679"/>
    </source>
</evidence>
<dbReference type="Gene3D" id="2.10.70.100">
    <property type="match status" value="1"/>
</dbReference>
<evidence type="ECO:0000256" key="2">
    <source>
        <dbReference type="ARBA" id="ARBA00012438"/>
    </source>
</evidence>
<keyword evidence="5" id="KW-0418">Kinase</keyword>
<dbReference type="Gene3D" id="1.10.287.130">
    <property type="match status" value="1"/>
</dbReference>
<dbReference type="InterPro" id="IPR003594">
    <property type="entry name" value="HATPase_dom"/>
</dbReference>
<dbReference type="SMART" id="SM00065">
    <property type="entry name" value="GAF"/>
    <property type="match status" value="1"/>
</dbReference>
<name>A0ABX8AI45_9BRAD</name>
<evidence type="ECO:0000256" key="6">
    <source>
        <dbReference type="PROSITE-ProRule" id="PRU00169"/>
    </source>
</evidence>
<feature type="domain" description="Response regulatory" evidence="9">
    <location>
        <begin position="755"/>
        <end position="870"/>
    </location>
</feature>
<evidence type="ECO:0000256" key="5">
    <source>
        <dbReference type="ARBA" id="ARBA00022777"/>
    </source>
</evidence>
<evidence type="ECO:0000259" key="8">
    <source>
        <dbReference type="PROSITE" id="PS50109"/>
    </source>
</evidence>
<organism evidence="11 12">
    <name type="scientific">Tardiphaga alba</name>
    <dbReference type="NCBI Taxonomy" id="340268"/>
    <lineage>
        <taxon>Bacteria</taxon>
        <taxon>Pseudomonadati</taxon>
        <taxon>Pseudomonadota</taxon>
        <taxon>Alphaproteobacteria</taxon>
        <taxon>Hyphomicrobiales</taxon>
        <taxon>Nitrobacteraceae</taxon>
        <taxon>Tardiphaga</taxon>
    </lineage>
</organism>
<dbReference type="SMART" id="SM00387">
    <property type="entry name" value="HATPase_c"/>
    <property type="match status" value="1"/>
</dbReference>
<dbReference type="PROSITE" id="PS50110">
    <property type="entry name" value="RESPONSE_REGULATORY"/>
    <property type="match status" value="1"/>
</dbReference>
<dbReference type="CDD" id="cd00130">
    <property type="entry name" value="PAS"/>
    <property type="match status" value="2"/>
</dbReference>
<evidence type="ECO:0000259" key="9">
    <source>
        <dbReference type="PROSITE" id="PS50110"/>
    </source>
</evidence>
<dbReference type="InterPro" id="IPR036097">
    <property type="entry name" value="HisK_dim/P_sf"/>
</dbReference>
<dbReference type="InterPro" id="IPR035965">
    <property type="entry name" value="PAS-like_dom_sf"/>
</dbReference>
<dbReference type="InterPro" id="IPR003018">
    <property type="entry name" value="GAF"/>
</dbReference>
<dbReference type="Pfam" id="PF01590">
    <property type="entry name" value="GAF"/>
    <property type="match status" value="1"/>
</dbReference>
<dbReference type="InterPro" id="IPR036890">
    <property type="entry name" value="HATPase_C_sf"/>
</dbReference>
<evidence type="ECO:0000313" key="11">
    <source>
        <dbReference type="EMBL" id="QUS42000.1"/>
    </source>
</evidence>
<feature type="modified residue" description="4-aspartylphosphate" evidence="6">
    <location>
        <position position="805"/>
    </location>
</feature>
<feature type="coiled-coil region" evidence="7">
    <location>
        <begin position="456"/>
        <end position="503"/>
    </location>
</feature>
<dbReference type="Gene3D" id="3.40.50.2300">
    <property type="match status" value="1"/>
</dbReference>
<comment type="catalytic activity">
    <reaction evidence="1">
        <text>ATP + protein L-histidine = ADP + protein N-phospho-L-histidine.</text>
        <dbReference type="EC" id="2.7.13.3"/>
    </reaction>
</comment>
<keyword evidence="3 6" id="KW-0597">Phosphoprotein</keyword>
<dbReference type="SUPFAM" id="SSF52172">
    <property type="entry name" value="CheY-like"/>
    <property type="match status" value="1"/>
</dbReference>
<dbReference type="InterPro" id="IPR000014">
    <property type="entry name" value="PAS"/>
</dbReference>
<dbReference type="RefSeq" id="WP_211910736.1">
    <property type="nucleotide sequence ID" value="NZ_CP036498.1"/>
</dbReference>
<dbReference type="Pfam" id="PF08448">
    <property type="entry name" value="PAS_4"/>
    <property type="match status" value="1"/>
</dbReference>
<dbReference type="EC" id="2.7.13.3" evidence="2"/>
<evidence type="ECO:0000259" key="10">
    <source>
        <dbReference type="PROSITE" id="PS50113"/>
    </source>
</evidence>
<dbReference type="InterPro" id="IPR001610">
    <property type="entry name" value="PAC"/>
</dbReference>
<dbReference type="EMBL" id="CP036498">
    <property type="protein sequence ID" value="QUS42000.1"/>
    <property type="molecule type" value="Genomic_DNA"/>
</dbReference>
<dbReference type="CDD" id="cd00082">
    <property type="entry name" value="HisKA"/>
    <property type="match status" value="1"/>
</dbReference>
<keyword evidence="4" id="KW-0808">Transferase</keyword>
<dbReference type="InterPro" id="IPR013655">
    <property type="entry name" value="PAS_fold_3"/>
</dbReference>
<dbReference type="SUPFAM" id="SSF55874">
    <property type="entry name" value="ATPase domain of HSP90 chaperone/DNA topoisomerase II/histidine kinase"/>
    <property type="match status" value="1"/>
</dbReference>
<gene>
    <name evidence="11" type="ORF">RPMA_26615</name>
</gene>
<dbReference type="Proteomes" id="UP000682843">
    <property type="component" value="Chromosome"/>
</dbReference>
<dbReference type="InterPro" id="IPR005467">
    <property type="entry name" value="His_kinase_dom"/>
</dbReference>
<dbReference type="Gene3D" id="3.30.565.10">
    <property type="entry name" value="Histidine kinase-like ATPase, C-terminal domain"/>
    <property type="match status" value="1"/>
</dbReference>
<evidence type="ECO:0000256" key="3">
    <source>
        <dbReference type="ARBA" id="ARBA00022553"/>
    </source>
</evidence>
<dbReference type="SMART" id="SM00388">
    <property type="entry name" value="HisKA"/>
    <property type="match status" value="1"/>
</dbReference>
<dbReference type="PRINTS" id="PR00344">
    <property type="entry name" value="BCTRLSENSOR"/>
</dbReference>
<dbReference type="SUPFAM" id="SSF55785">
    <property type="entry name" value="PYP-like sensor domain (PAS domain)"/>
    <property type="match status" value="2"/>
</dbReference>
<dbReference type="PANTHER" id="PTHR43065:SF49">
    <property type="entry name" value="HISTIDINE KINASE"/>
    <property type="match status" value="1"/>
</dbReference>
<evidence type="ECO:0000313" key="12">
    <source>
        <dbReference type="Proteomes" id="UP000682843"/>
    </source>
</evidence>
<dbReference type="SUPFAM" id="SSF55781">
    <property type="entry name" value="GAF domain-like"/>
    <property type="match status" value="1"/>
</dbReference>
<keyword evidence="12" id="KW-1185">Reference proteome</keyword>
<dbReference type="Gene3D" id="3.30.450.20">
    <property type="entry name" value="PAS domain"/>
    <property type="match status" value="2"/>
</dbReference>
<dbReference type="Pfam" id="PF02518">
    <property type="entry name" value="HATPase_c"/>
    <property type="match status" value="1"/>
</dbReference>
<sequence>MNNLPAFLRNSKSQLAADIAAFNWGATSLGPIEQWPISLRNTLATMLACPTPIYVAWGPDLISFYNDAYRPLLGYREATALGKPFPELWSSLWSDIAPLVDEALAGGHTRVVNMRLDLSREGVPEESYWTFSYSPVFDDDGQPYGMFCVTDETTTGVVALRDRDAADERLQLALSAGNSIGAWDWDVENDIVRADGRFAALYGVDASRAAAGAPIAEFFSGIHPDDRPRVLAEVDTAIKSSDIFRSEYRLQRSDGTVRWVAAQGRCVRDSEGRCIRFPGVSFDITERIDTELEIRNAKEERDFVIALTNRQRAVTDPLSIIRLSMEALGQRLGVHRAGFYRLLNSQRLQHVGCWSNGSMLALVGDQPLDAYGQFAEGERRSGRTLIFSDSRHDSDGKLAPYGEDGVLAGICVPLMEGGRWSAGVYLHHASVRHWTQAEISLAREVAGLIAVSVDRAEALMRLNHQLDQQAAELTNVASQVEALARQQADAETQIRQLQKMEAIGQLTGGIAHDFNNMLAIIIGGLNFAQRRLARGETNITRYIDNALEGATRAANLTQRLLAFSRQQPLVPEAIDVNRLVMNLSELLARTLGENIQLETALGVGLWNIKADPGQLENTIVNAAVNGRDAMPDGGKLTLETSNASVDDEYARQQSISVGQYVLISITDTGTGMNADVLAKAFDPFFTTKEVGKGTGLGLSQMFGFVRQSGGHVKIYSEVGYGTTVKLYLPRFWGVAPQPVPRRVVGGRRTGNLDEIILVVEDEDRVRNLTVEALREFGYTVLLASSGREALKILDSDQPVTLLLTDVVMPEMNGKQLADLALAKRPSLHVLYVTGYSRNAVLNNGVLDPGTNFLAKPYGLDQLAEKVREVLDTPKLPL</sequence>
<dbReference type="InterPro" id="IPR004358">
    <property type="entry name" value="Sig_transdc_His_kin-like_C"/>
</dbReference>
<dbReference type="InterPro" id="IPR011006">
    <property type="entry name" value="CheY-like_superfamily"/>
</dbReference>
<dbReference type="InterPro" id="IPR001789">
    <property type="entry name" value="Sig_transdc_resp-reg_receiver"/>
</dbReference>
<dbReference type="Pfam" id="PF08447">
    <property type="entry name" value="PAS_3"/>
    <property type="match status" value="1"/>
</dbReference>
<dbReference type="PROSITE" id="PS50113">
    <property type="entry name" value="PAC"/>
    <property type="match status" value="1"/>
</dbReference>
<dbReference type="PROSITE" id="PS50109">
    <property type="entry name" value="HIS_KIN"/>
    <property type="match status" value="1"/>
</dbReference>
<dbReference type="InterPro" id="IPR029016">
    <property type="entry name" value="GAF-like_dom_sf"/>
</dbReference>
<reference evidence="11 12" key="1">
    <citation type="submission" date="2019-02" db="EMBL/GenBank/DDBJ databases">
        <title>Emended description of the genus Rhodopseudomonas and description of Rhodopseudomonas albus sp. nov., a non-phototrophic, heavy-metal-tolerant bacterium isolated from garden soil.</title>
        <authorList>
            <person name="Bao Z."/>
            <person name="Cao W.W."/>
            <person name="Sato Y."/>
            <person name="Nishizawa T."/>
            <person name="Zhao J."/>
            <person name="Guo Y."/>
            <person name="Ohta H."/>
        </authorList>
    </citation>
    <scope>NUCLEOTIDE SEQUENCE [LARGE SCALE GENOMIC DNA]</scope>
    <source>
        <strain evidence="11 12">SK50-23</strain>
    </source>
</reference>
<proteinExistence type="predicted"/>
<protein>
    <recommendedName>
        <fullName evidence="2">histidine kinase</fullName>
        <ecNumber evidence="2">2.7.13.3</ecNumber>
    </recommendedName>
</protein>
<keyword evidence="7" id="KW-0175">Coiled coil</keyword>
<dbReference type="InterPro" id="IPR000700">
    <property type="entry name" value="PAS-assoc_C"/>
</dbReference>
<feature type="domain" description="Histidine kinase" evidence="8">
    <location>
        <begin position="509"/>
        <end position="732"/>
    </location>
</feature>
<feature type="domain" description="PAC" evidence="10">
    <location>
        <begin position="244"/>
        <end position="296"/>
    </location>
</feature>